<comment type="caution">
    <text evidence="2">The sequence shown here is derived from an EMBL/GenBank/DDBJ whole genome shotgun (WGS) entry which is preliminary data.</text>
</comment>
<dbReference type="RefSeq" id="WP_399615895.1">
    <property type="nucleotide sequence ID" value="NZ_JBITYT010000007.1"/>
</dbReference>
<evidence type="ECO:0000256" key="1">
    <source>
        <dbReference type="SAM" id="MobiDB-lite"/>
    </source>
</evidence>
<organism evidence="2 3">
    <name type="scientific">Streptomyces bikiniensis</name>
    <dbReference type="NCBI Taxonomy" id="1896"/>
    <lineage>
        <taxon>Bacteria</taxon>
        <taxon>Bacillati</taxon>
        <taxon>Actinomycetota</taxon>
        <taxon>Actinomycetes</taxon>
        <taxon>Kitasatosporales</taxon>
        <taxon>Streptomycetaceae</taxon>
        <taxon>Streptomyces</taxon>
    </lineage>
</organism>
<feature type="compositionally biased region" description="Basic and acidic residues" evidence="1">
    <location>
        <begin position="53"/>
        <end position="62"/>
    </location>
</feature>
<evidence type="ECO:0000313" key="3">
    <source>
        <dbReference type="Proteomes" id="UP001614391"/>
    </source>
</evidence>
<reference evidence="2 3" key="1">
    <citation type="submission" date="2024-10" db="EMBL/GenBank/DDBJ databases">
        <title>The Natural Products Discovery Center: Release of the First 8490 Sequenced Strains for Exploring Actinobacteria Biosynthetic Diversity.</title>
        <authorList>
            <person name="Kalkreuter E."/>
            <person name="Kautsar S.A."/>
            <person name="Yang D."/>
            <person name="Bader C.D."/>
            <person name="Teijaro C.N."/>
            <person name="Fluegel L."/>
            <person name="Davis C.M."/>
            <person name="Simpson J.R."/>
            <person name="Lauterbach L."/>
            <person name="Steele A.D."/>
            <person name="Gui C."/>
            <person name="Meng S."/>
            <person name="Li G."/>
            <person name="Viehrig K."/>
            <person name="Ye F."/>
            <person name="Su P."/>
            <person name="Kiefer A.F."/>
            <person name="Nichols A."/>
            <person name="Cepeda A.J."/>
            <person name="Yan W."/>
            <person name="Fan B."/>
            <person name="Jiang Y."/>
            <person name="Adhikari A."/>
            <person name="Zheng C.-J."/>
            <person name="Schuster L."/>
            <person name="Cowan T.M."/>
            <person name="Smanski M.J."/>
            <person name="Chevrette M.G."/>
            <person name="De Carvalho L.P.S."/>
            <person name="Shen B."/>
        </authorList>
    </citation>
    <scope>NUCLEOTIDE SEQUENCE [LARGE SCALE GENOMIC DNA]</scope>
    <source>
        <strain evidence="2 3">NPDC053346</strain>
    </source>
</reference>
<keyword evidence="3" id="KW-1185">Reference proteome</keyword>
<accession>A0ABW8CYC4</accession>
<name>A0ABW8CYC4_STRBI</name>
<proteinExistence type="predicted"/>
<protein>
    <submittedName>
        <fullName evidence="2">Four-helix bundle copper-binding protein</fullName>
    </submittedName>
</protein>
<gene>
    <name evidence="2" type="ORF">ACIGW0_18185</name>
</gene>
<feature type="region of interest" description="Disordered" evidence="1">
    <location>
        <begin position="36"/>
        <end position="132"/>
    </location>
</feature>
<evidence type="ECO:0000313" key="2">
    <source>
        <dbReference type="EMBL" id="MFI9121310.1"/>
    </source>
</evidence>
<dbReference type="Proteomes" id="UP001614391">
    <property type="component" value="Unassembled WGS sequence"/>
</dbReference>
<sequence length="159" mass="17177">MHLAKVGQQDKDDPAQVARQGLDALFAGKNKIVAGSVKTKAQAAADKVLPDSLKAEAHRRTAEPGSGDEAQGRPGRTAAGRFPVPFPVLRVQGGDRRPDPAPGGTRDQHGEGHARHLSRRPRRGRPREARPLRRGVYRLCAEACRRCEQACEDLIASPS</sequence>
<feature type="compositionally biased region" description="Basic residues" evidence="1">
    <location>
        <begin position="115"/>
        <end position="125"/>
    </location>
</feature>
<dbReference type="EMBL" id="JBITYT010000007">
    <property type="protein sequence ID" value="MFI9121310.1"/>
    <property type="molecule type" value="Genomic_DNA"/>
</dbReference>